<evidence type="ECO:0000256" key="1">
    <source>
        <dbReference type="SAM" id="MobiDB-lite"/>
    </source>
</evidence>
<gene>
    <name evidence="2" type="ORF">KUDE01_015967</name>
</gene>
<protein>
    <submittedName>
        <fullName evidence="2">Cyclin-dependent kinase-like 5</fullName>
    </submittedName>
</protein>
<reference evidence="2" key="1">
    <citation type="submission" date="2023-04" db="EMBL/GenBank/DDBJ databases">
        <title>Chromosome-level genome of Chaenocephalus aceratus.</title>
        <authorList>
            <person name="Park H."/>
        </authorList>
    </citation>
    <scope>NUCLEOTIDE SEQUENCE</scope>
    <source>
        <strain evidence="2">DE</strain>
        <tissue evidence="2">Muscle</tissue>
    </source>
</reference>
<feature type="compositionally biased region" description="Pro residues" evidence="1">
    <location>
        <begin position="1"/>
        <end position="32"/>
    </location>
</feature>
<feature type="region of interest" description="Disordered" evidence="1">
    <location>
        <begin position="1"/>
        <end position="35"/>
    </location>
</feature>
<proteinExistence type="predicted"/>
<accession>A0AAD9FBL3</accession>
<name>A0AAD9FBL3_DISEL</name>
<comment type="caution">
    <text evidence="2">The sequence shown here is derived from an EMBL/GenBank/DDBJ whole genome shotgun (WGS) entry which is preliminary data.</text>
</comment>
<keyword evidence="2" id="KW-0808">Transferase</keyword>
<dbReference type="AlphaFoldDB" id="A0AAD9FBL3"/>
<dbReference type="GO" id="GO:0016301">
    <property type="term" value="F:kinase activity"/>
    <property type="evidence" value="ECO:0007669"/>
    <property type="project" value="UniProtKB-KW"/>
</dbReference>
<feature type="non-terminal residue" evidence="2">
    <location>
        <position position="60"/>
    </location>
</feature>
<sequence>MTPPLATPPADPPPSDPLHLKPPPPPPAPPPSTLAASLWMKSPSLGDVMNKFEVLGIVGE</sequence>
<organism evidence="2 3">
    <name type="scientific">Dissostichus eleginoides</name>
    <name type="common">Patagonian toothfish</name>
    <name type="synonym">Dissostichus amissus</name>
    <dbReference type="NCBI Taxonomy" id="100907"/>
    <lineage>
        <taxon>Eukaryota</taxon>
        <taxon>Metazoa</taxon>
        <taxon>Chordata</taxon>
        <taxon>Craniata</taxon>
        <taxon>Vertebrata</taxon>
        <taxon>Euteleostomi</taxon>
        <taxon>Actinopterygii</taxon>
        <taxon>Neopterygii</taxon>
        <taxon>Teleostei</taxon>
        <taxon>Neoteleostei</taxon>
        <taxon>Acanthomorphata</taxon>
        <taxon>Eupercaria</taxon>
        <taxon>Perciformes</taxon>
        <taxon>Notothenioidei</taxon>
        <taxon>Nototheniidae</taxon>
        <taxon>Dissostichus</taxon>
    </lineage>
</organism>
<evidence type="ECO:0000313" key="3">
    <source>
        <dbReference type="Proteomes" id="UP001228049"/>
    </source>
</evidence>
<keyword evidence="3" id="KW-1185">Reference proteome</keyword>
<evidence type="ECO:0000313" key="2">
    <source>
        <dbReference type="EMBL" id="KAK1896422.1"/>
    </source>
</evidence>
<dbReference type="Proteomes" id="UP001228049">
    <property type="component" value="Unassembled WGS sequence"/>
</dbReference>
<dbReference type="EMBL" id="JASDAP010000009">
    <property type="protein sequence ID" value="KAK1896422.1"/>
    <property type="molecule type" value="Genomic_DNA"/>
</dbReference>
<keyword evidence="2" id="KW-0418">Kinase</keyword>